<dbReference type="PANTHER" id="PTHR36681:SF3">
    <property type="entry name" value="NUCLEAR GTPASE, GERMINAL CENTER-ASSOCIATED, TANDEM DUPLICATE 3"/>
    <property type="match status" value="1"/>
</dbReference>
<evidence type="ECO:0008006" key="3">
    <source>
        <dbReference type="Google" id="ProtNLM"/>
    </source>
</evidence>
<organism evidence="1 2">
    <name type="scientific">Rhizoctonia solani</name>
    <dbReference type="NCBI Taxonomy" id="456999"/>
    <lineage>
        <taxon>Eukaryota</taxon>
        <taxon>Fungi</taxon>
        <taxon>Dikarya</taxon>
        <taxon>Basidiomycota</taxon>
        <taxon>Agaricomycotina</taxon>
        <taxon>Agaricomycetes</taxon>
        <taxon>Cantharellales</taxon>
        <taxon>Ceratobasidiaceae</taxon>
        <taxon>Rhizoctonia</taxon>
    </lineage>
</organism>
<name>A0A0K6FU58_9AGAM</name>
<gene>
    <name evidence="1" type="ORF">RSOLAG22IIIB_08619</name>
</gene>
<dbReference type="PANTHER" id="PTHR36681">
    <property type="entry name" value="NUCLEAR GTPASE, GERMINAL CENTER-ASSOCIATED, TANDEM DUPLICATE 3"/>
    <property type="match status" value="1"/>
</dbReference>
<protein>
    <recommendedName>
        <fullName evidence="3">GED domain-containing protein</fullName>
    </recommendedName>
</protein>
<accession>A0A0K6FU58</accession>
<dbReference type="AlphaFoldDB" id="A0A0K6FU58"/>
<keyword evidence="2" id="KW-1185">Reference proteome</keyword>
<evidence type="ECO:0000313" key="2">
    <source>
        <dbReference type="Proteomes" id="UP000044841"/>
    </source>
</evidence>
<proteinExistence type="predicted"/>
<evidence type="ECO:0000313" key="1">
    <source>
        <dbReference type="EMBL" id="CUA69693.1"/>
    </source>
</evidence>
<dbReference type="EMBL" id="CYGV01000913">
    <property type="protein sequence ID" value="CUA69693.1"/>
    <property type="molecule type" value="Genomic_DNA"/>
</dbReference>
<dbReference type="Proteomes" id="UP000044841">
    <property type="component" value="Unassembled WGS sequence"/>
</dbReference>
<reference evidence="1 2" key="1">
    <citation type="submission" date="2015-07" db="EMBL/GenBank/DDBJ databases">
        <authorList>
            <person name="Noorani M."/>
        </authorList>
    </citation>
    <scope>NUCLEOTIDE SEQUENCE [LARGE SCALE GENOMIC DNA]</scope>
    <source>
        <strain evidence="1">BBA 69670</strain>
    </source>
</reference>
<sequence length="279" mass="31744">MKTVVADCIAYLKREIRGTLEELFLKGAAEAEAKALAIHDLFATPIVHWATYRATLRRDGEFRRNLNEELVGPITRRQLEIWPQTFEKRLLAPMASEAKLQIEAILNQVKLSSPAGVYTICASQCQLALLEAQATVDEIERGLMKLVVREQRALSRFLAPVVKDVLGAAYREAIEIRGRKSTELQKNVFRNHVDTLRHTMFTESVTKLMEKLDYIPNAIGLILPAALNEVACQAEVNLASLWQMPRLGKEEVEKRKEFIRETDNILRQARLWLTVVPTQ</sequence>